<keyword evidence="2" id="KW-1185">Reference proteome</keyword>
<proteinExistence type="predicted"/>
<name>A0AAV2ZP03_PYXAD</name>
<reference evidence="1" key="1">
    <citation type="thesis" date="2020" institute="ProQuest LLC" country="789 East Eisenhower Parkway, Ann Arbor, MI, USA">
        <title>Comparative Genomics and Chromosome Evolution.</title>
        <authorList>
            <person name="Mudd A.B."/>
        </authorList>
    </citation>
    <scope>NUCLEOTIDE SEQUENCE</scope>
    <source>
        <strain evidence="1">1538</strain>
        <tissue evidence="1">Blood</tissue>
    </source>
</reference>
<organism evidence="1 2">
    <name type="scientific">Pyxicephalus adspersus</name>
    <name type="common">African bullfrog</name>
    <dbReference type="NCBI Taxonomy" id="30357"/>
    <lineage>
        <taxon>Eukaryota</taxon>
        <taxon>Metazoa</taxon>
        <taxon>Chordata</taxon>
        <taxon>Craniata</taxon>
        <taxon>Vertebrata</taxon>
        <taxon>Euteleostomi</taxon>
        <taxon>Amphibia</taxon>
        <taxon>Batrachia</taxon>
        <taxon>Anura</taxon>
        <taxon>Neobatrachia</taxon>
        <taxon>Ranoidea</taxon>
        <taxon>Pyxicephalidae</taxon>
        <taxon>Pyxicephalinae</taxon>
        <taxon>Pyxicephalus</taxon>
    </lineage>
</organism>
<comment type="caution">
    <text evidence="1">The sequence shown here is derived from an EMBL/GenBank/DDBJ whole genome shotgun (WGS) entry which is preliminary data.</text>
</comment>
<evidence type="ECO:0000313" key="1">
    <source>
        <dbReference type="EMBL" id="DBA17275.1"/>
    </source>
</evidence>
<gene>
    <name evidence="1" type="ORF">GDO54_002749</name>
</gene>
<protein>
    <submittedName>
        <fullName evidence="1">Uncharacterized protein</fullName>
    </submittedName>
</protein>
<dbReference type="Proteomes" id="UP001181693">
    <property type="component" value="Unassembled WGS sequence"/>
</dbReference>
<evidence type="ECO:0000313" key="2">
    <source>
        <dbReference type="Proteomes" id="UP001181693"/>
    </source>
</evidence>
<accession>A0AAV2ZP03</accession>
<sequence length="112" mass="13131">MSCGNPLLLMTSVGKKAHCPFPPTIHFNCHGNVKFFHITSIRKDYHIFDHATTTEVIAGMFLRSKKYRCRKAIQIVIYQYGIIITKDQQARQTEQLETEKHNIYINNHQLLW</sequence>
<dbReference type="AlphaFoldDB" id="A0AAV2ZP03"/>
<dbReference type="EMBL" id="DYDO01000010">
    <property type="protein sequence ID" value="DBA17275.1"/>
    <property type="molecule type" value="Genomic_DNA"/>
</dbReference>